<organism evidence="2 3">
    <name type="scientific">Candidatus Avisuccinivibrio stercorigallinarum</name>
    <dbReference type="NCBI Taxonomy" id="2840704"/>
    <lineage>
        <taxon>Bacteria</taxon>
        <taxon>Pseudomonadati</taxon>
        <taxon>Pseudomonadota</taxon>
        <taxon>Gammaproteobacteria</taxon>
        <taxon>Aeromonadales</taxon>
        <taxon>Succinivibrionaceae</taxon>
        <taxon>Succinivibrionaceae incertae sedis</taxon>
        <taxon>Candidatus Avisuccinivibrio</taxon>
    </lineage>
</organism>
<feature type="domain" description="ORC1/DEAH AAA+ ATPase" evidence="1">
    <location>
        <begin position="136"/>
        <end position="275"/>
    </location>
</feature>
<proteinExistence type="predicted"/>
<dbReference type="GO" id="GO:0016887">
    <property type="term" value="F:ATP hydrolysis activity"/>
    <property type="evidence" value="ECO:0007669"/>
    <property type="project" value="InterPro"/>
</dbReference>
<comment type="caution">
    <text evidence="2">The sequence shown here is derived from an EMBL/GenBank/DDBJ whole genome shotgun (WGS) entry which is preliminary data.</text>
</comment>
<accession>A0A9D9GT61</accession>
<evidence type="ECO:0000313" key="3">
    <source>
        <dbReference type="Proteomes" id="UP000823631"/>
    </source>
</evidence>
<reference evidence="2" key="2">
    <citation type="journal article" date="2021" name="PeerJ">
        <title>Extensive microbial diversity within the chicken gut microbiome revealed by metagenomics and culture.</title>
        <authorList>
            <person name="Gilroy R."/>
            <person name="Ravi A."/>
            <person name="Getino M."/>
            <person name="Pursley I."/>
            <person name="Horton D.L."/>
            <person name="Alikhan N.F."/>
            <person name="Baker D."/>
            <person name="Gharbi K."/>
            <person name="Hall N."/>
            <person name="Watson M."/>
            <person name="Adriaenssens E.M."/>
            <person name="Foster-Nyarko E."/>
            <person name="Jarju S."/>
            <person name="Secka A."/>
            <person name="Antonio M."/>
            <person name="Oren A."/>
            <person name="Chaudhuri R.R."/>
            <person name="La Ragione R."/>
            <person name="Hildebrand F."/>
            <person name="Pallen M.J."/>
        </authorList>
    </citation>
    <scope>NUCLEOTIDE SEQUENCE</scope>
    <source>
        <strain evidence="2">17213</strain>
    </source>
</reference>
<evidence type="ECO:0000313" key="2">
    <source>
        <dbReference type="EMBL" id="MBO8416198.1"/>
    </source>
</evidence>
<dbReference type="InterPro" id="IPR049945">
    <property type="entry name" value="AAA_22"/>
</dbReference>
<sequence length="498" mass="55596">MNAVEARYVPSTFSDFLGNPFIQALTDHLAWRNTSLIEALEQSDFSKLVPTASRGQRDLWLDSLPRNLFIALPQHLRLQRLVDICIRSGYVRSVQLHKQAEALRGIQEAYTRMQLTRSKEIVRFNEVKHVDRSLPVIALSALSGMGAGSSIDRILRLYPQVIRHSSLPHGEVLQLVYLKVSCRKKGSINDLCADILSALDACLDENHQAHPGTEDSNVNELTGQVAALLRSCRLGILVIEDVQNLLSRRNGRAELLTFLTGLSRKCCMPVLLSGSLVLSSFVERELASCGHVSVADTLLWQPLPRGSEQWEFLLSRLWRCNVLKDSPVIIPQEINDALYAYSQGVIDLLVQLFVLSQKAALLRTQQTGGLELLTRDDLKCVYEEAFARVQPWLAALRAADPRALSRSPDLGALHQDCAAFAGRCSTRLYQAVQRERPYFLEGERALAALRYLHLSCSAEHQPLPPEAAAKLRHYSKAHPDVDLGELIAWGVKALQQAH</sequence>
<dbReference type="Proteomes" id="UP000823631">
    <property type="component" value="Unassembled WGS sequence"/>
</dbReference>
<evidence type="ECO:0000259" key="1">
    <source>
        <dbReference type="Pfam" id="PF13401"/>
    </source>
</evidence>
<name>A0A9D9GT61_9GAMM</name>
<dbReference type="AlphaFoldDB" id="A0A9D9GT61"/>
<reference evidence="2" key="1">
    <citation type="submission" date="2020-10" db="EMBL/GenBank/DDBJ databases">
        <authorList>
            <person name="Gilroy R."/>
        </authorList>
    </citation>
    <scope>NUCLEOTIDE SEQUENCE</scope>
    <source>
        <strain evidence="2">17213</strain>
    </source>
</reference>
<dbReference type="EMBL" id="JADINH010000158">
    <property type="protein sequence ID" value="MBO8416198.1"/>
    <property type="molecule type" value="Genomic_DNA"/>
</dbReference>
<protein>
    <submittedName>
        <fullName evidence="2">AAA family ATPase</fullName>
    </submittedName>
</protein>
<gene>
    <name evidence="2" type="ORF">IAB19_07465</name>
</gene>
<dbReference type="Pfam" id="PF13401">
    <property type="entry name" value="AAA_22"/>
    <property type="match status" value="1"/>
</dbReference>